<feature type="region of interest" description="Disordered" evidence="1">
    <location>
        <begin position="137"/>
        <end position="174"/>
    </location>
</feature>
<feature type="region of interest" description="Disordered" evidence="1">
    <location>
        <begin position="249"/>
        <end position="291"/>
    </location>
</feature>
<protein>
    <submittedName>
        <fullName evidence="3">Uncharacterized protein</fullName>
    </submittedName>
</protein>
<evidence type="ECO:0000313" key="3">
    <source>
        <dbReference type="EMBL" id="MDR6227371.1"/>
    </source>
</evidence>
<dbReference type="RefSeq" id="WP_309868386.1">
    <property type="nucleotide sequence ID" value="NZ_JAVDQG010000009.1"/>
</dbReference>
<evidence type="ECO:0000313" key="4">
    <source>
        <dbReference type="Proteomes" id="UP001185012"/>
    </source>
</evidence>
<evidence type="ECO:0000256" key="2">
    <source>
        <dbReference type="SAM" id="Phobius"/>
    </source>
</evidence>
<evidence type="ECO:0000256" key="1">
    <source>
        <dbReference type="SAM" id="MobiDB-lite"/>
    </source>
</evidence>
<keyword evidence="2" id="KW-1133">Transmembrane helix</keyword>
<feature type="transmembrane region" description="Helical" evidence="2">
    <location>
        <begin position="20"/>
        <end position="41"/>
    </location>
</feature>
<proteinExistence type="predicted"/>
<sequence>MGHEPRQRPWGWWKSGNTLFWIWLGGSLAICLTALAFLYPAHLNLKHMEEKRAEAERFLSDHREILDPGYERPTEPDADERTRLQQQIPLEAEPARLLLQLKEAVDDAGGEWVELRAGSKSSDLTPMEWPVEVMQEADRDEETGEEGADDEKEAEEKIKPAPSEGKKPEENAEEQALVPTLPKDSAIQPLWADLYVRASRQEMLSLLRELEQMERLVAVQGMEFEEGEGERGTLRIRLAWFYYQDPSLKESMESPPLRLPEDVDIDLDEDGREIPPSPESDSGEESRDSSS</sequence>
<feature type="compositionally biased region" description="Acidic residues" evidence="1">
    <location>
        <begin position="138"/>
        <end position="153"/>
    </location>
</feature>
<keyword evidence="2" id="KW-0472">Membrane</keyword>
<dbReference type="EMBL" id="JAVDQG010000009">
    <property type="protein sequence ID" value="MDR6227371.1"/>
    <property type="molecule type" value="Genomic_DNA"/>
</dbReference>
<accession>A0ABU1IRE4</accession>
<dbReference type="Proteomes" id="UP001185012">
    <property type="component" value="Unassembled WGS sequence"/>
</dbReference>
<feature type="compositionally biased region" description="Basic and acidic residues" evidence="1">
    <location>
        <begin position="154"/>
        <end position="170"/>
    </location>
</feature>
<keyword evidence="4" id="KW-1185">Reference proteome</keyword>
<gene>
    <name evidence="3" type="ORF">JOE21_003386</name>
</gene>
<reference evidence="3 4" key="1">
    <citation type="submission" date="2023-07" db="EMBL/GenBank/DDBJ databases">
        <title>Genomic Encyclopedia of Type Strains, Phase IV (KMG-IV): sequencing the most valuable type-strain genomes for metagenomic binning, comparative biology and taxonomic classification.</title>
        <authorList>
            <person name="Goeker M."/>
        </authorList>
    </citation>
    <scope>NUCLEOTIDE SEQUENCE [LARGE SCALE GENOMIC DNA]</scope>
    <source>
        <strain evidence="3 4">DSM 45903</strain>
    </source>
</reference>
<feature type="compositionally biased region" description="Acidic residues" evidence="1">
    <location>
        <begin position="262"/>
        <end position="271"/>
    </location>
</feature>
<organism evidence="3 4">
    <name type="scientific">Desmospora profundinema</name>
    <dbReference type="NCBI Taxonomy" id="1571184"/>
    <lineage>
        <taxon>Bacteria</taxon>
        <taxon>Bacillati</taxon>
        <taxon>Bacillota</taxon>
        <taxon>Bacilli</taxon>
        <taxon>Bacillales</taxon>
        <taxon>Thermoactinomycetaceae</taxon>
        <taxon>Desmospora</taxon>
    </lineage>
</organism>
<name>A0ABU1IRE4_9BACL</name>
<keyword evidence="2" id="KW-0812">Transmembrane</keyword>
<comment type="caution">
    <text evidence="3">The sequence shown here is derived from an EMBL/GenBank/DDBJ whole genome shotgun (WGS) entry which is preliminary data.</text>
</comment>